<dbReference type="Pfam" id="PF12708">
    <property type="entry name" value="Pect-lyase_RHGA_epim"/>
    <property type="match status" value="2"/>
</dbReference>
<dbReference type="InterPro" id="IPR039279">
    <property type="entry name" value="QRT3-like"/>
</dbReference>
<dbReference type="EMBL" id="LCTW02000366">
    <property type="protein sequence ID" value="KXX74310.1"/>
    <property type="molecule type" value="Genomic_DNA"/>
</dbReference>
<dbReference type="PANTHER" id="PTHR33928:SF2">
    <property type="entry name" value="PECTATE LYASE SUPERFAMILY PROTEIN DOMAIN-CONTAINING PROTEIN-RELATED"/>
    <property type="match status" value="1"/>
</dbReference>
<evidence type="ECO:0000259" key="2">
    <source>
        <dbReference type="Pfam" id="PF12708"/>
    </source>
</evidence>
<keyword evidence="4" id="KW-1185">Reference proteome</keyword>
<proteinExistence type="predicted"/>
<keyword evidence="1" id="KW-0732">Signal</keyword>
<reference evidence="3 4" key="1">
    <citation type="journal article" date="2016" name="Genome Announc.">
        <title>Genome Sequence of Madurella mycetomatis mm55, Isolated from a Human Mycetoma Case in Sudan.</title>
        <authorList>
            <person name="Smit S."/>
            <person name="Derks M.F."/>
            <person name="Bervoets S."/>
            <person name="Fahal A."/>
            <person name="van Leeuwen W."/>
            <person name="van Belkum A."/>
            <person name="van de Sande W.W."/>
        </authorList>
    </citation>
    <scope>NUCLEOTIDE SEQUENCE [LARGE SCALE GENOMIC DNA]</scope>
    <source>
        <strain evidence="4">mm55</strain>
    </source>
</reference>
<dbReference type="PANTHER" id="PTHR33928">
    <property type="entry name" value="POLYGALACTURONASE QRT3"/>
    <property type="match status" value="1"/>
</dbReference>
<name>A0A175VTF5_9PEZI</name>
<dbReference type="InterPro" id="IPR011050">
    <property type="entry name" value="Pectin_lyase_fold/virulence"/>
</dbReference>
<organism evidence="3 4">
    <name type="scientific">Madurella mycetomatis</name>
    <dbReference type="NCBI Taxonomy" id="100816"/>
    <lineage>
        <taxon>Eukaryota</taxon>
        <taxon>Fungi</taxon>
        <taxon>Dikarya</taxon>
        <taxon>Ascomycota</taxon>
        <taxon>Pezizomycotina</taxon>
        <taxon>Sordariomycetes</taxon>
        <taxon>Sordariomycetidae</taxon>
        <taxon>Sordariales</taxon>
        <taxon>Sordariales incertae sedis</taxon>
        <taxon>Madurella</taxon>
    </lineage>
</organism>
<dbReference type="CDD" id="cd23668">
    <property type="entry name" value="GH55_beta13glucanase-like"/>
    <property type="match status" value="1"/>
</dbReference>
<feature type="chain" id="PRO_5008043301" evidence="1">
    <location>
        <begin position="22"/>
        <end position="749"/>
    </location>
</feature>
<dbReference type="VEuPathDB" id="FungiDB:MMYC01_209347"/>
<feature type="signal peptide" evidence="1">
    <location>
        <begin position="1"/>
        <end position="21"/>
    </location>
</feature>
<dbReference type="Proteomes" id="UP000078237">
    <property type="component" value="Unassembled WGS sequence"/>
</dbReference>
<dbReference type="Gene3D" id="2.160.20.10">
    <property type="entry name" value="Single-stranded right-handed beta-helix, Pectin lyase-like"/>
    <property type="match status" value="2"/>
</dbReference>
<dbReference type="InterPro" id="IPR024535">
    <property type="entry name" value="RHGA/B-epi-like_pectate_lyase"/>
</dbReference>
<dbReference type="SUPFAM" id="SSF51126">
    <property type="entry name" value="Pectin lyase-like"/>
    <property type="match status" value="2"/>
</dbReference>
<sequence>MIRGRLATIVVAAICSAGVTASPTLRTIPEHDAHLHNLSLERRAANTSFWYANIDHTTANVRGFAPDLDGDWEYEVYKAVTPGDGASIQAAINSATNGATRHGQWFASQPRVVYIPPGEYVIHETIFMNTDTIIMGDAIDPPVLKAAAGFPGIGTLISGQDPTTGISGELSFAVGLKNIVLDTTSVPGGQPFVALWWGVAQAAHLQNVKIRMPPSVTVPATLECGLAANGIWYNGHQQAVFKSIYFYRNTIGMLIDGGSVISVIRPTFDTVGFGLVNPSGFPWIALIDAKSINSGVTLTTASWPSYLIENLSKDTMNSDVVRGPGDFVLPAQPHVSRLSFANTVDRNPTYGPITSPTSPRPAVLVNSDGRYPVIPAPNYASNPVSDFLNVKDPAQNGGRTVYGDNTRDESAALNAILQLAAATNKIAYFPFGKYRVESTLHIPPGSRVVGEAWATISGYGSYFKSEASPRPIVQVGMPGETGTAHIQDMRFTVGDVLPGAIIVQFNLAGNRPGDVGIWNSICTVGGTRGAADLTNTCRGANNPCQAAFLGLHFARTSSVYAENVWNWVADHVAENFDGGSNFAAGRGALVEATRGTWLHGLGSEHWWLYQLNLRQAENVMVSLLQSETNYDQGDNNPVTPPAPWTPDVQGWGTPGSSGAGLGGRDVYTYASASWAFFSGPGYQSCAGQFQCQRHMHFVKETPANLQAFGLCSKDAYATLRLANGTEIVTENGWTGSWQPGGGDVGRYTP</sequence>
<dbReference type="OrthoDB" id="1046782at2759"/>
<feature type="domain" description="Rhamnogalacturonase A/B/Epimerase-like pectate lyase" evidence="2">
    <location>
        <begin position="85"/>
        <end position="261"/>
    </location>
</feature>
<dbReference type="InterPro" id="IPR012334">
    <property type="entry name" value="Pectin_lyas_fold"/>
</dbReference>
<evidence type="ECO:0000313" key="3">
    <source>
        <dbReference type="EMBL" id="KXX74310.1"/>
    </source>
</evidence>
<protein>
    <submittedName>
        <fullName evidence="3">Glucan 1,3-beta-glucosidase</fullName>
    </submittedName>
</protein>
<dbReference type="GO" id="GO:0004650">
    <property type="term" value="F:polygalacturonase activity"/>
    <property type="evidence" value="ECO:0007669"/>
    <property type="project" value="InterPro"/>
</dbReference>
<dbReference type="AlphaFoldDB" id="A0A175VTF5"/>
<comment type="caution">
    <text evidence="3">The sequence shown here is derived from an EMBL/GenBank/DDBJ whole genome shotgun (WGS) entry which is preliminary data.</text>
</comment>
<gene>
    <name evidence="3" type="ORF">MMYC01_209347</name>
</gene>
<dbReference type="STRING" id="100816.A0A175VTF5"/>
<dbReference type="FunFam" id="2.160.20.10:FF:000049">
    <property type="entry name" value="Putative exo-beta-1,3-glucanase"/>
    <property type="match status" value="1"/>
</dbReference>
<accession>A0A175VTF5</accession>
<evidence type="ECO:0000313" key="4">
    <source>
        <dbReference type="Proteomes" id="UP000078237"/>
    </source>
</evidence>
<feature type="domain" description="Rhamnogalacturonase A/B/Epimerase-like pectate lyase" evidence="2">
    <location>
        <begin position="402"/>
        <end position="455"/>
    </location>
</feature>
<evidence type="ECO:0000256" key="1">
    <source>
        <dbReference type="SAM" id="SignalP"/>
    </source>
</evidence>